<evidence type="ECO:0008006" key="3">
    <source>
        <dbReference type="Google" id="ProtNLM"/>
    </source>
</evidence>
<protein>
    <recommendedName>
        <fullName evidence="3">AbiEi antitoxin C-terminal domain-containing protein</fullName>
    </recommendedName>
</protein>
<dbReference type="RefSeq" id="WP_178365104.1">
    <property type="nucleotide sequence ID" value="NZ_JACADJ010000003.1"/>
</dbReference>
<keyword evidence="2" id="KW-1185">Reference proteome</keyword>
<comment type="caution">
    <text evidence="1">The sequence shown here is derived from an EMBL/GenBank/DDBJ whole genome shotgun (WGS) entry which is preliminary data.</text>
</comment>
<dbReference type="Proteomes" id="UP000553343">
    <property type="component" value="Unassembled WGS sequence"/>
</dbReference>
<organism evidence="1 2">
    <name type="scientific">Desulfobacter latus</name>
    <dbReference type="NCBI Taxonomy" id="2292"/>
    <lineage>
        <taxon>Bacteria</taxon>
        <taxon>Pseudomonadati</taxon>
        <taxon>Thermodesulfobacteriota</taxon>
        <taxon>Desulfobacteria</taxon>
        <taxon>Desulfobacterales</taxon>
        <taxon>Desulfobacteraceae</taxon>
        <taxon>Desulfobacter</taxon>
    </lineage>
</organism>
<reference evidence="1 2" key="1">
    <citation type="submission" date="2020-06" db="EMBL/GenBank/DDBJ databases">
        <title>High-quality draft genome of sulfate reducer Desulfobacter latus type strain AcrS2 isolated from marine sediment.</title>
        <authorList>
            <person name="Hoppe M."/>
            <person name="Larsen C.K."/>
            <person name="Marshall I.P.G."/>
            <person name="Schramm A."/>
            <person name="Marietou A.G."/>
        </authorList>
    </citation>
    <scope>NUCLEOTIDE SEQUENCE [LARGE SCALE GENOMIC DNA]</scope>
    <source>
        <strain evidence="1 2">AcRS2</strain>
    </source>
</reference>
<accession>A0A850T5Q8</accession>
<dbReference type="EMBL" id="JACADJ010000003">
    <property type="protein sequence ID" value="NWH03648.1"/>
    <property type="molecule type" value="Genomic_DNA"/>
</dbReference>
<proteinExistence type="predicted"/>
<dbReference type="AlphaFoldDB" id="A0A850T5Q8"/>
<name>A0A850T5Q8_9BACT</name>
<gene>
    <name evidence="1" type="ORF">HXW94_01330</name>
</gene>
<evidence type="ECO:0000313" key="1">
    <source>
        <dbReference type="EMBL" id="NWH03648.1"/>
    </source>
</evidence>
<evidence type="ECO:0000313" key="2">
    <source>
        <dbReference type="Proteomes" id="UP000553343"/>
    </source>
</evidence>
<sequence>MKKGIYVLGAEYGKPYNKYVLANMIYGPSYITSQTALSYWGLIPERVELMISITFKRKKFFSTPVGNFSYLYCKKQAYNIGVKLESVGDDKKILIASPEKALCDLFAFQHHLHTRQDVKEFITLLRLDDGFFESYNHFLLEEINLVYGKPSVSQLTAFLKDSYV</sequence>